<evidence type="ECO:0000313" key="4">
    <source>
        <dbReference type="Proteomes" id="UP001175353"/>
    </source>
</evidence>
<gene>
    <name evidence="3" type="ORF">LTR91_023678</name>
</gene>
<dbReference type="PROSITE" id="PS01159">
    <property type="entry name" value="WW_DOMAIN_1"/>
    <property type="match status" value="1"/>
</dbReference>
<name>A0AAN6H5T3_9PEZI</name>
<dbReference type="InterPro" id="IPR036020">
    <property type="entry name" value="WW_dom_sf"/>
</dbReference>
<organism evidence="3 4">
    <name type="scientific">Friedmanniomyces endolithicus</name>
    <dbReference type="NCBI Taxonomy" id="329885"/>
    <lineage>
        <taxon>Eukaryota</taxon>
        <taxon>Fungi</taxon>
        <taxon>Dikarya</taxon>
        <taxon>Ascomycota</taxon>
        <taxon>Pezizomycotina</taxon>
        <taxon>Dothideomycetes</taxon>
        <taxon>Dothideomycetidae</taxon>
        <taxon>Mycosphaerellales</taxon>
        <taxon>Teratosphaeriaceae</taxon>
        <taxon>Friedmanniomyces</taxon>
    </lineage>
</organism>
<dbReference type="Proteomes" id="UP001175353">
    <property type="component" value="Unassembled WGS sequence"/>
</dbReference>
<feature type="compositionally biased region" description="Low complexity" evidence="1">
    <location>
        <begin position="205"/>
        <end position="220"/>
    </location>
</feature>
<protein>
    <recommendedName>
        <fullName evidence="2">WW domain-containing protein</fullName>
    </recommendedName>
</protein>
<keyword evidence="4" id="KW-1185">Reference proteome</keyword>
<feature type="compositionally biased region" description="Low complexity" evidence="1">
    <location>
        <begin position="247"/>
        <end position="261"/>
    </location>
</feature>
<accession>A0AAN6H5T3</accession>
<evidence type="ECO:0000259" key="2">
    <source>
        <dbReference type="PROSITE" id="PS50020"/>
    </source>
</evidence>
<sequence length="312" mass="31696">MADFAPPPGPPPPQVPAGWKAVYNAQYKEWFYVNTHTKASQWDRPTTPVYVAGDSPPPGAPPGYDHSTSAATGPEKGGFGTNNPYGSTTTSAGGSSTAEDERFARQLQAEEDARVRGGGSATSRGALDGTYGSGQPAAYGQPTYGQQSSPYGQQTSQSPYGGQQDLPAREEKSKGLSGKLAGKFTGGGSAGGRPQQGYGGGGGYPPQQQGYGGYPPQQQQGYGGGGYGGGYGGGGYGPQPGYGPQQGYGPQYQQQQQPARSGMRRGVVGCWGRSEYQQGYDQGQDNNGGGGGDYGGGGGDDYGGGDDGGGGF</sequence>
<feature type="compositionally biased region" description="Gly residues" evidence="1">
    <location>
        <begin position="286"/>
        <end position="312"/>
    </location>
</feature>
<dbReference type="AlphaFoldDB" id="A0AAN6H5T3"/>
<feature type="region of interest" description="Disordered" evidence="1">
    <location>
        <begin position="37"/>
        <end position="312"/>
    </location>
</feature>
<dbReference type="InterPro" id="IPR001202">
    <property type="entry name" value="WW_dom"/>
</dbReference>
<proteinExistence type="predicted"/>
<dbReference type="Gene3D" id="2.20.70.10">
    <property type="match status" value="1"/>
</dbReference>
<feature type="compositionally biased region" description="Polar residues" evidence="1">
    <location>
        <begin position="143"/>
        <end position="161"/>
    </location>
</feature>
<comment type="caution">
    <text evidence="3">The sequence shown here is derived from an EMBL/GenBank/DDBJ whole genome shotgun (WGS) entry which is preliminary data.</text>
</comment>
<feature type="compositionally biased region" description="Low complexity" evidence="1">
    <location>
        <begin position="276"/>
        <end position="285"/>
    </location>
</feature>
<dbReference type="PROSITE" id="PS50020">
    <property type="entry name" value="WW_DOMAIN_2"/>
    <property type="match status" value="1"/>
</dbReference>
<reference evidence="3" key="1">
    <citation type="submission" date="2023-06" db="EMBL/GenBank/DDBJ databases">
        <title>Black Yeasts Isolated from many extreme environments.</title>
        <authorList>
            <person name="Coleine C."/>
            <person name="Stajich J.E."/>
            <person name="Selbmann L."/>
        </authorList>
    </citation>
    <scope>NUCLEOTIDE SEQUENCE</scope>
    <source>
        <strain evidence="3">CCFEE 5200</strain>
    </source>
</reference>
<feature type="compositionally biased region" description="Gly residues" evidence="1">
    <location>
        <begin position="221"/>
        <end position="246"/>
    </location>
</feature>
<feature type="domain" description="WW" evidence="2">
    <location>
        <begin position="13"/>
        <end position="47"/>
    </location>
</feature>
<evidence type="ECO:0000256" key="1">
    <source>
        <dbReference type="SAM" id="MobiDB-lite"/>
    </source>
</evidence>
<dbReference type="Pfam" id="PF00397">
    <property type="entry name" value="WW"/>
    <property type="match status" value="1"/>
</dbReference>
<feature type="compositionally biased region" description="Low complexity" evidence="1">
    <location>
        <begin position="86"/>
        <end position="97"/>
    </location>
</feature>
<dbReference type="SMART" id="SM00456">
    <property type="entry name" value="WW"/>
    <property type="match status" value="1"/>
</dbReference>
<dbReference type="CDD" id="cd00201">
    <property type="entry name" value="WW"/>
    <property type="match status" value="1"/>
</dbReference>
<dbReference type="EMBL" id="JAUJLE010000537">
    <property type="protein sequence ID" value="KAK0953744.1"/>
    <property type="molecule type" value="Genomic_DNA"/>
</dbReference>
<dbReference type="SUPFAM" id="SSF51045">
    <property type="entry name" value="WW domain"/>
    <property type="match status" value="1"/>
</dbReference>
<evidence type="ECO:0000313" key="3">
    <source>
        <dbReference type="EMBL" id="KAK0953744.1"/>
    </source>
</evidence>